<dbReference type="RefSeq" id="WP_167397642.1">
    <property type="nucleotide sequence ID" value="NZ_QAYE01000001.1"/>
</dbReference>
<dbReference type="SUPFAM" id="SSF55874">
    <property type="entry name" value="ATPase domain of HSP90 chaperone/DNA topoisomerase II/histidine kinase"/>
    <property type="match status" value="1"/>
</dbReference>
<dbReference type="PRINTS" id="PR00344">
    <property type="entry name" value="BCTRLSENSOR"/>
</dbReference>
<dbReference type="InterPro" id="IPR036890">
    <property type="entry name" value="HATPase_C_sf"/>
</dbReference>
<keyword evidence="6 11" id="KW-0812">Transmembrane</keyword>
<evidence type="ECO:0000256" key="9">
    <source>
        <dbReference type="ARBA" id="ARBA00023012"/>
    </source>
</evidence>
<dbReference type="Gene3D" id="6.10.340.10">
    <property type="match status" value="1"/>
</dbReference>
<protein>
    <recommendedName>
        <fullName evidence="3">histidine kinase</fullName>
        <ecNumber evidence="3">2.7.13.3</ecNumber>
    </recommendedName>
</protein>
<evidence type="ECO:0000313" key="14">
    <source>
        <dbReference type="EMBL" id="PTW49031.1"/>
    </source>
</evidence>
<evidence type="ECO:0000256" key="10">
    <source>
        <dbReference type="ARBA" id="ARBA00023136"/>
    </source>
</evidence>
<evidence type="ECO:0000256" key="6">
    <source>
        <dbReference type="ARBA" id="ARBA00022692"/>
    </source>
</evidence>
<dbReference type="InterPro" id="IPR050428">
    <property type="entry name" value="TCS_sensor_his_kinase"/>
</dbReference>
<organism evidence="14 15">
    <name type="scientific">Sphingomonas faeni</name>
    <dbReference type="NCBI Taxonomy" id="185950"/>
    <lineage>
        <taxon>Bacteria</taxon>
        <taxon>Pseudomonadati</taxon>
        <taxon>Pseudomonadota</taxon>
        <taxon>Alphaproteobacteria</taxon>
        <taxon>Sphingomonadales</taxon>
        <taxon>Sphingomonadaceae</taxon>
        <taxon>Sphingomonas</taxon>
    </lineage>
</organism>
<keyword evidence="4" id="KW-0597">Phosphoprotein</keyword>
<dbReference type="SUPFAM" id="SSF47384">
    <property type="entry name" value="Homodimeric domain of signal transducing histidine kinase"/>
    <property type="match status" value="1"/>
</dbReference>
<evidence type="ECO:0000256" key="5">
    <source>
        <dbReference type="ARBA" id="ARBA00022679"/>
    </source>
</evidence>
<evidence type="ECO:0000259" key="13">
    <source>
        <dbReference type="PROSITE" id="PS50885"/>
    </source>
</evidence>
<sequence length="448" mass="47819">MIRLSVTARIALLSIALALISNLALVGFVWKTTSADAIDAIRRETTEQSEALRAVWRNGGLPAIRQAIDSAVVPGDVSLVLAVVDPKGRAVVGIAPERLAVPLRITQFRIARLGADELWSARETGYALHPLGSYWLLTGRNLDLIAAEERAIERALAVAVFLSLALGVVGGLVLTRYVSRRLDGIAKAIEAAGEGDLSRRVDMIAGGGDAFDRLAARLNVMLGKLEGVMAELRIVTDSLAHDLRSPLARLRTKTEQAVLIADPDAREAALGGLLVETDLVMRMLTMVIEISRSGSVSRDRFIEVSPANLLEEIGELYAPVAEDAGLVFTIAIDDRAPPMKLHRELISQAITNLIDNALRHGAGGGEVTLRIVHRTDGVAIQVEDRGPGIAASDRAQALKRFGRLDSARSTPGAGLGMALIEAVARLHDGHFELADNAPGLVARIVLPI</sequence>
<gene>
    <name evidence="14" type="ORF">C8J25_101534</name>
</gene>
<keyword evidence="8 11" id="KW-1133">Transmembrane helix</keyword>
<dbReference type="Proteomes" id="UP000244013">
    <property type="component" value="Unassembled WGS sequence"/>
</dbReference>
<dbReference type="EC" id="2.7.13.3" evidence="3"/>
<dbReference type="AlphaFoldDB" id="A0A2T5UC13"/>
<comment type="caution">
    <text evidence="14">The sequence shown here is derived from an EMBL/GenBank/DDBJ whole genome shotgun (WGS) entry which is preliminary data.</text>
</comment>
<name>A0A2T5UC13_9SPHN</name>
<evidence type="ECO:0000256" key="8">
    <source>
        <dbReference type="ARBA" id="ARBA00022989"/>
    </source>
</evidence>
<dbReference type="PANTHER" id="PTHR45436:SF8">
    <property type="entry name" value="HISTIDINE KINASE"/>
    <property type="match status" value="1"/>
</dbReference>
<comment type="subcellular location">
    <subcellularLocation>
        <location evidence="2">Membrane</location>
    </subcellularLocation>
</comment>
<dbReference type="Pfam" id="PF02518">
    <property type="entry name" value="HATPase_c"/>
    <property type="match status" value="1"/>
</dbReference>
<feature type="domain" description="Histidine kinase" evidence="12">
    <location>
        <begin position="238"/>
        <end position="448"/>
    </location>
</feature>
<dbReference type="EMBL" id="QAYE01000001">
    <property type="protein sequence ID" value="PTW49031.1"/>
    <property type="molecule type" value="Genomic_DNA"/>
</dbReference>
<comment type="catalytic activity">
    <reaction evidence="1">
        <text>ATP + protein L-histidine = ADP + protein N-phospho-L-histidine.</text>
        <dbReference type="EC" id="2.7.13.3"/>
    </reaction>
</comment>
<dbReference type="InterPro" id="IPR003594">
    <property type="entry name" value="HATPase_dom"/>
</dbReference>
<dbReference type="InterPro" id="IPR003660">
    <property type="entry name" value="HAMP_dom"/>
</dbReference>
<dbReference type="SMART" id="SM00387">
    <property type="entry name" value="HATPase_c"/>
    <property type="match status" value="1"/>
</dbReference>
<proteinExistence type="predicted"/>
<evidence type="ECO:0000256" key="7">
    <source>
        <dbReference type="ARBA" id="ARBA00022777"/>
    </source>
</evidence>
<evidence type="ECO:0000313" key="15">
    <source>
        <dbReference type="Proteomes" id="UP000244013"/>
    </source>
</evidence>
<keyword evidence="10 11" id="KW-0472">Membrane</keyword>
<keyword evidence="5" id="KW-0808">Transferase</keyword>
<feature type="domain" description="HAMP" evidence="13">
    <location>
        <begin position="176"/>
        <end position="230"/>
    </location>
</feature>
<dbReference type="InterPro" id="IPR005467">
    <property type="entry name" value="His_kinase_dom"/>
</dbReference>
<evidence type="ECO:0000256" key="2">
    <source>
        <dbReference type="ARBA" id="ARBA00004370"/>
    </source>
</evidence>
<keyword evidence="9" id="KW-0902">Two-component regulatory system</keyword>
<accession>A0A2T5UC13</accession>
<dbReference type="SMART" id="SM00304">
    <property type="entry name" value="HAMP"/>
    <property type="match status" value="1"/>
</dbReference>
<evidence type="ECO:0000256" key="4">
    <source>
        <dbReference type="ARBA" id="ARBA00022553"/>
    </source>
</evidence>
<feature type="transmembrane region" description="Helical" evidence="11">
    <location>
        <begin position="155"/>
        <end position="174"/>
    </location>
</feature>
<evidence type="ECO:0000256" key="11">
    <source>
        <dbReference type="SAM" id="Phobius"/>
    </source>
</evidence>
<reference evidence="14 15" key="1">
    <citation type="submission" date="2018-04" db="EMBL/GenBank/DDBJ databases">
        <title>Genomic Encyclopedia of Type Strains, Phase III (KMG-III): the genomes of soil and plant-associated and newly described type strains.</title>
        <authorList>
            <person name="Whitman W."/>
        </authorList>
    </citation>
    <scope>NUCLEOTIDE SEQUENCE [LARGE SCALE GENOMIC DNA]</scope>
    <source>
        <strain evidence="14 15">MA-olki</strain>
    </source>
</reference>
<evidence type="ECO:0000256" key="1">
    <source>
        <dbReference type="ARBA" id="ARBA00000085"/>
    </source>
</evidence>
<dbReference type="GO" id="GO:0005886">
    <property type="term" value="C:plasma membrane"/>
    <property type="evidence" value="ECO:0007669"/>
    <property type="project" value="TreeGrafter"/>
</dbReference>
<evidence type="ECO:0000259" key="12">
    <source>
        <dbReference type="PROSITE" id="PS50109"/>
    </source>
</evidence>
<dbReference type="Gene3D" id="3.30.565.10">
    <property type="entry name" value="Histidine kinase-like ATPase, C-terminal domain"/>
    <property type="match status" value="1"/>
</dbReference>
<dbReference type="InterPro" id="IPR004358">
    <property type="entry name" value="Sig_transdc_His_kin-like_C"/>
</dbReference>
<dbReference type="PROSITE" id="PS50109">
    <property type="entry name" value="HIS_KIN"/>
    <property type="match status" value="1"/>
</dbReference>
<dbReference type="GeneID" id="91004623"/>
<dbReference type="PANTHER" id="PTHR45436">
    <property type="entry name" value="SENSOR HISTIDINE KINASE YKOH"/>
    <property type="match status" value="1"/>
</dbReference>
<dbReference type="InterPro" id="IPR036097">
    <property type="entry name" value="HisK_dim/P_sf"/>
</dbReference>
<keyword evidence="7 14" id="KW-0418">Kinase</keyword>
<dbReference type="GO" id="GO:0000155">
    <property type="term" value="F:phosphorelay sensor kinase activity"/>
    <property type="evidence" value="ECO:0007669"/>
    <property type="project" value="InterPro"/>
</dbReference>
<dbReference type="CDD" id="cd00075">
    <property type="entry name" value="HATPase"/>
    <property type="match status" value="1"/>
</dbReference>
<evidence type="ECO:0000256" key="3">
    <source>
        <dbReference type="ARBA" id="ARBA00012438"/>
    </source>
</evidence>
<dbReference type="PROSITE" id="PS50885">
    <property type="entry name" value="HAMP"/>
    <property type="match status" value="1"/>
</dbReference>